<dbReference type="Gene3D" id="3.50.30.50">
    <property type="entry name" value="Putative cyclase"/>
    <property type="match status" value="1"/>
</dbReference>
<evidence type="ECO:0000313" key="3">
    <source>
        <dbReference type="EnsemblMetazoa" id="CLYHEMP018620.1"/>
    </source>
</evidence>
<keyword evidence="4" id="KW-1185">Reference proteome</keyword>
<keyword evidence="2" id="KW-0472">Membrane</keyword>
<feature type="transmembrane region" description="Helical" evidence="2">
    <location>
        <begin position="269"/>
        <end position="292"/>
    </location>
</feature>
<dbReference type="InterPro" id="IPR037175">
    <property type="entry name" value="KFase_sf"/>
</dbReference>
<protein>
    <submittedName>
        <fullName evidence="3">Uncharacterized protein</fullName>
    </submittedName>
</protein>
<dbReference type="SUPFAM" id="SSF102198">
    <property type="entry name" value="Putative cyclase"/>
    <property type="match status" value="1"/>
</dbReference>
<keyword evidence="2" id="KW-1133">Transmembrane helix</keyword>
<dbReference type="EnsemblMetazoa" id="CLYHEMT018620.1">
    <property type="protein sequence ID" value="CLYHEMP018620.1"/>
    <property type="gene ID" value="CLYHEMG018620"/>
</dbReference>
<accession>A0A7M5X7V5</accession>
<dbReference type="GeneID" id="136818844"/>
<dbReference type="OrthoDB" id="7108654at2759"/>
<organism evidence="3 4">
    <name type="scientific">Clytia hemisphaerica</name>
    <dbReference type="NCBI Taxonomy" id="252671"/>
    <lineage>
        <taxon>Eukaryota</taxon>
        <taxon>Metazoa</taxon>
        <taxon>Cnidaria</taxon>
        <taxon>Hydrozoa</taxon>
        <taxon>Hydroidolina</taxon>
        <taxon>Leptothecata</taxon>
        <taxon>Obeliida</taxon>
        <taxon>Clytiidae</taxon>
        <taxon>Clytia</taxon>
    </lineage>
</organism>
<dbReference type="GO" id="GO:0019441">
    <property type="term" value="P:L-tryptophan catabolic process to kynurenine"/>
    <property type="evidence" value="ECO:0007669"/>
    <property type="project" value="InterPro"/>
</dbReference>
<dbReference type="Proteomes" id="UP000594262">
    <property type="component" value="Unplaced"/>
</dbReference>
<evidence type="ECO:0000313" key="4">
    <source>
        <dbReference type="Proteomes" id="UP000594262"/>
    </source>
</evidence>
<dbReference type="GO" id="GO:0004061">
    <property type="term" value="F:arylformamidase activity"/>
    <property type="evidence" value="ECO:0007669"/>
    <property type="project" value="InterPro"/>
</dbReference>
<dbReference type="PANTHER" id="PTHR31118:SF12">
    <property type="entry name" value="CYCLASE-LIKE PROTEIN 2"/>
    <property type="match status" value="1"/>
</dbReference>
<name>A0A7M5X7V5_9CNID</name>
<sequence length="293" mass="32915">MMSSWIKSFIISAVAFLIVEGKLRFVDLSLKYDEKNTPYYGIYKSHFKFLQQVSEPYPKFQLGYNVFSTNEHVGTHIDAPLHFVKDGQTVDQIPLEKLVGPPYIIDVEAEVEKNRSMYITTQHIMDAEQKQGKIESGSILLIHTGFSKRVSNFTDYYGGNHSDPSTYDFPGMTGEAAQWIVDNREIASFGVDTPSFDHAKGADDWYPVHRVFLNKNISGFENMDLSKINEFRDKKGVLIIALPMKIAGGTGGPTRIVAMYDDSVTVSASFSYCYVAMVSIIVPVLVALVNMLY</sequence>
<dbReference type="PANTHER" id="PTHR31118">
    <property type="entry name" value="CYCLASE-LIKE PROTEIN 2"/>
    <property type="match status" value="1"/>
</dbReference>
<proteinExistence type="inferred from homology"/>
<dbReference type="InterPro" id="IPR007325">
    <property type="entry name" value="KFase/CYL"/>
</dbReference>
<comment type="similarity">
    <text evidence="1">Belongs to the Cyclase 1 superfamily.</text>
</comment>
<dbReference type="Pfam" id="PF04199">
    <property type="entry name" value="Cyclase"/>
    <property type="match status" value="1"/>
</dbReference>
<evidence type="ECO:0000256" key="2">
    <source>
        <dbReference type="SAM" id="Phobius"/>
    </source>
</evidence>
<evidence type="ECO:0000256" key="1">
    <source>
        <dbReference type="ARBA" id="ARBA00007865"/>
    </source>
</evidence>
<reference evidence="3" key="1">
    <citation type="submission" date="2021-01" db="UniProtKB">
        <authorList>
            <consortium name="EnsemblMetazoa"/>
        </authorList>
    </citation>
    <scope>IDENTIFICATION</scope>
</reference>
<dbReference type="AlphaFoldDB" id="A0A7M5X7V5"/>
<keyword evidence="2" id="KW-0812">Transmembrane</keyword>
<dbReference type="RefSeq" id="XP_066931176.1">
    <property type="nucleotide sequence ID" value="XM_067075075.1"/>
</dbReference>